<reference evidence="2 3" key="1">
    <citation type="journal article" date="2003" name="Proc. Natl. Acad. Sci. U.S.A.">
        <title>Genome sequence of the cyanobacterium Prochlorococcus marinus SS120, a nearly minimal oxyphototrophic genome.</title>
        <authorList>
            <person name="Dufresne A."/>
            <person name="Salanoubat M."/>
            <person name="Partensky F."/>
            <person name="Artiguenave F."/>
            <person name="Axmann I.M."/>
            <person name="Barbe V."/>
            <person name="Duprat S."/>
            <person name="Galperin M.Y."/>
            <person name="Koonin E.V."/>
            <person name="Le Gall F."/>
            <person name="Makarova K.S."/>
            <person name="Ostrowski M."/>
            <person name="Oztas S."/>
            <person name="Robert C."/>
            <person name="Rogozin I.B."/>
            <person name="Scanlan D.J."/>
            <person name="Tandeau de Marsac N."/>
            <person name="Weissenbach J."/>
            <person name="Wincker P."/>
            <person name="Wolf Y.I."/>
            <person name="Hess W.R."/>
        </authorList>
    </citation>
    <scope>NUCLEOTIDE SEQUENCE [LARGE SCALE GENOMIC DNA]</scope>
    <source>
        <strain evidence="3">SARG / CCMP1375 / SS120</strain>
    </source>
</reference>
<name>Q7VCM1_PROMA</name>
<keyword evidence="1" id="KW-0812">Transmembrane</keyword>
<evidence type="ECO:0000313" key="3">
    <source>
        <dbReference type="Proteomes" id="UP000001420"/>
    </source>
</evidence>
<protein>
    <submittedName>
        <fullName evidence="2">Uncharacterized protein</fullName>
    </submittedName>
</protein>
<evidence type="ECO:0000256" key="1">
    <source>
        <dbReference type="SAM" id="Phobius"/>
    </source>
</evidence>
<feature type="transmembrane region" description="Helical" evidence="1">
    <location>
        <begin position="121"/>
        <end position="139"/>
    </location>
</feature>
<dbReference type="HOGENOM" id="CLU_131504_0_0_3"/>
<dbReference type="KEGG" id="pma:Pro_0719"/>
<dbReference type="EnsemblBacteria" id="AAP99763">
    <property type="protein sequence ID" value="AAP99763"/>
    <property type="gene ID" value="Pro_0719"/>
</dbReference>
<evidence type="ECO:0000313" key="2">
    <source>
        <dbReference type="EMBL" id="AAP99763.1"/>
    </source>
</evidence>
<dbReference type="OrthoDB" id="541848at2"/>
<sequence>MRLIYRLFKKRKKIFSITQVNRSYTHNPVQSLIQEIKEIDSQIQLTSRAIFEAQIVRLRSLFSNQKNLFMGFQKRIIESSANTSAQWHQSQLIALNHERKKLQIELDKLTGRTWQRRFQNWWQSFVVISMLFISISFLIMGLFAALYLLPILVMLILGFLILNKMRT</sequence>
<feature type="transmembrane region" description="Helical" evidence="1">
    <location>
        <begin position="145"/>
        <end position="162"/>
    </location>
</feature>
<dbReference type="PATRIC" id="fig|167539.5.peg.759"/>
<dbReference type="EMBL" id="AE017126">
    <property type="protein sequence ID" value="AAP99763.1"/>
    <property type="molecule type" value="Genomic_DNA"/>
</dbReference>
<keyword evidence="1" id="KW-1133">Transmembrane helix</keyword>
<proteinExistence type="predicted"/>
<keyword evidence="3" id="KW-1185">Reference proteome</keyword>
<keyword evidence="1" id="KW-0472">Membrane</keyword>
<dbReference type="Proteomes" id="UP000001420">
    <property type="component" value="Chromosome"/>
</dbReference>
<gene>
    <name evidence="2" type="ordered locus">Pro_0719</name>
</gene>
<organism evidence="2 3">
    <name type="scientific">Prochlorococcus marinus (strain SARG / CCMP1375 / SS120)</name>
    <dbReference type="NCBI Taxonomy" id="167539"/>
    <lineage>
        <taxon>Bacteria</taxon>
        <taxon>Bacillati</taxon>
        <taxon>Cyanobacteriota</taxon>
        <taxon>Cyanophyceae</taxon>
        <taxon>Synechococcales</taxon>
        <taxon>Prochlorococcaceae</taxon>
        <taxon>Prochlorococcus</taxon>
    </lineage>
</organism>
<accession>Q7VCM1</accession>
<dbReference type="RefSeq" id="WP_011124871.1">
    <property type="nucleotide sequence ID" value="NC_005042.1"/>
</dbReference>
<dbReference type="eggNOG" id="ENOG50306M4">
    <property type="taxonomic scope" value="Bacteria"/>
</dbReference>
<dbReference type="AlphaFoldDB" id="Q7VCM1"/>